<gene>
    <name evidence="1" type="ORF">CCMSSC00406_0002659</name>
</gene>
<keyword evidence="2" id="KW-1185">Reference proteome</keyword>
<proteinExistence type="predicted"/>
<protein>
    <submittedName>
        <fullName evidence="1">Uncharacterized protein</fullName>
    </submittedName>
</protein>
<evidence type="ECO:0000313" key="2">
    <source>
        <dbReference type="Proteomes" id="UP000824881"/>
    </source>
</evidence>
<name>A0ACB7IXN1_PLECO</name>
<reference evidence="1 2" key="1">
    <citation type="journal article" date="2021" name="Appl. Environ. Microbiol.">
        <title>Genetic linkage and physical mapping for an oyster mushroom Pleurotus cornucopiae and QTL analysis for the trait cap color.</title>
        <authorList>
            <person name="Zhang Y."/>
            <person name="Gao W."/>
            <person name="Sonnenberg A."/>
            <person name="Chen Q."/>
            <person name="Zhang J."/>
            <person name="Huang C."/>
        </authorList>
    </citation>
    <scope>NUCLEOTIDE SEQUENCE [LARGE SCALE GENOMIC DNA]</scope>
    <source>
        <strain evidence="1">CCMSSC00406</strain>
    </source>
</reference>
<organism evidence="1 2">
    <name type="scientific">Pleurotus cornucopiae</name>
    <name type="common">Cornucopia mushroom</name>
    <dbReference type="NCBI Taxonomy" id="5321"/>
    <lineage>
        <taxon>Eukaryota</taxon>
        <taxon>Fungi</taxon>
        <taxon>Dikarya</taxon>
        <taxon>Basidiomycota</taxon>
        <taxon>Agaricomycotina</taxon>
        <taxon>Agaricomycetes</taxon>
        <taxon>Agaricomycetidae</taxon>
        <taxon>Agaricales</taxon>
        <taxon>Pleurotineae</taxon>
        <taxon>Pleurotaceae</taxon>
        <taxon>Pleurotus</taxon>
    </lineage>
</organism>
<accession>A0ACB7IXN1</accession>
<dbReference type="Proteomes" id="UP000824881">
    <property type="component" value="Unassembled WGS sequence"/>
</dbReference>
<evidence type="ECO:0000313" key="1">
    <source>
        <dbReference type="EMBL" id="KAG9222324.1"/>
    </source>
</evidence>
<comment type="caution">
    <text evidence="1">The sequence shown here is derived from an EMBL/GenBank/DDBJ whole genome shotgun (WGS) entry which is preliminary data.</text>
</comment>
<sequence length="208" mass="22689">MGTNREVKAKAEAPDIPMSLSVAPLFQTLPPQEARAYYHGLPSRPPLVYRAHTPTADWRSPSVRGRSTALALAPVSHTHPLARPWDAGLREQVTQALLVRGVPMTSVDVVRFAEYLVKESKDSNDESKEEGSKEVSTHRHSGDASKSGEVSKEILSPATIWVGVDGSAEPAACHAAAMDIMALLEEHGVSDVNIEFRESYVRRLLLES</sequence>
<dbReference type="EMBL" id="WQMT02000005">
    <property type="protein sequence ID" value="KAG9222324.1"/>
    <property type="molecule type" value="Genomic_DNA"/>
</dbReference>